<evidence type="ECO:0000256" key="1">
    <source>
        <dbReference type="SAM" id="Phobius"/>
    </source>
</evidence>
<gene>
    <name evidence="2" type="ORF">MSP7336_03365</name>
</gene>
<feature type="transmembrane region" description="Helical" evidence="1">
    <location>
        <begin position="16"/>
        <end position="46"/>
    </location>
</feature>
<organism evidence="2 3">
    <name type="scientific">Mycobacterium shimoidei</name>
    <dbReference type="NCBI Taxonomy" id="29313"/>
    <lineage>
        <taxon>Bacteria</taxon>
        <taxon>Bacillati</taxon>
        <taxon>Actinomycetota</taxon>
        <taxon>Actinomycetes</taxon>
        <taxon>Mycobacteriales</taxon>
        <taxon>Mycobacteriaceae</taxon>
        <taxon>Mycobacterium</taxon>
    </lineage>
</organism>
<proteinExistence type="predicted"/>
<keyword evidence="3" id="KW-1185">Reference proteome</keyword>
<dbReference type="EMBL" id="UEGW01000001">
    <property type="protein sequence ID" value="SRX95101.1"/>
    <property type="molecule type" value="Genomic_DNA"/>
</dbReference>
<protein>
    <submittedName>
        <fullName evidence="2">Uncharacterized protein</fullName>
    </submittedName>
</protein>
<keyword evidence="1" id="KW-1133">Transmembrane helix</keyword>
<evidence type="ECO:0000313" key="3">
    <source>
        <dbReference type="Proteomes" id="UP000252015"/>
    </source>
</evidence>
<evidence type="ECO:0000313" key="2">
    <source>
        <dbReference type="EMBL" id="SRX95101.1"/>
    </source>
</evidence>
<name>A0A375Z1Q2_MYCSH</name>
<accession>A0A375Z1Q2</accession>
<dbReference type="AlphaFoldDB" id="A0A375Z1Q2"/>
<sequence length="119" mass="13037">MAKHVYVHEGSHVSGWAVLIMASIIFAFAKWIVLGALIGVSLWAAVKAYAAWQAQRARRRAELAALRGRADWENRLALAGDPLGTYGEYTPATMPLADPPTQPLGTPREWYDYGGGLQQ</sequence>
<keyword evidence="1" id="KW-0472">Membrane</keyword>
<reference evidence="2 3" key="1">
    <citation type="submission" date="2018-05" db="EMBL/GenBank/DDBJ databases">
        <authorList>
            <consortium name="IHU Genomes"/>
        </authorList>
    </citation>
    <scope>NUCLEOTIDE SEQUENCE [LARGE SCALE GENOMIC DNA]</scope>
    <source>
        <strain evidence="2 3">P7336</strain>
    </source>
</reference>
<dbReference type="Proteomes" id="UP000252015">
    <property type="component" value="Unassembled WGS sequence"/>
</dbReference>
<keyword evidence="1" id="KW-0812">Transmembrane</keyword>